<reference evidence="1 2" key="1">
    <citation type="submission" date="2019-02" db="EMBL/GenBank/DDBJ databases">
        <title>Draft genome sequences of novel Actinobacteria.</title>
        <authorList>
            <person name="Sahin N."/>
            <person name="Ay H."/>
            <person name="Saygin H."/>
        </authorList>
    </citation>
    <scope>NUCLEOTIDE SEQUENCE [LARGE SCALE GENOMIC DNA]</scope>
    <source>
        <strain evidence="1 2">JCM 30529</strain>
    </source>
</reference>
<sequence>MSPDLVPAAHPVDWSQGVWLNPPVSAEPTPEGGLRVQPGKGGDFWRQTSYGFVHDNGEALLAPLPVGQAVEVDFRMDFTGQFDQAGVLVRVDERNWVKTGVEFCDGLPQVGAVVTREMSDWSTAPVPGWTGRLVSVRVSRAGDALTVRARVDGEPWHLVRLAPLAPEATALAGPFCCAPTRDGLTVHFTAWRQGPADHDLHPPTEV</sequence>
<dbReference type="PANTHER" id="PTHR35332">
    <property type="entry name" value="REGULATION OF ENOLASE PROTEIN 1"/>
    <property type="match status" value="1"/>
</dbReference>
<dbReference type="InterPro" id="IPR009784">
    <property type="entry name" value="DUF1349"/>
</dbReference>
<dbReference type="InterPro" id="IPR013320">
    <property type="entry name" value="ConA-like_dom_sf"/>
</dbReference>
<organism evidence="1 2">
    <name type="scientific">Micromonospora fluostatini</name>
    <dbReference type="NCBI Taxonomy" id="1629071"/>
    <lineage>
        <taxon>Bacteria</taxon>
        <taxon>Bacillati</taxon>
        <taxon>Actinomycetota</taxon>
        <taxon>Actinomycetes</taxon>
        <taxon>Micromonosporales</taxon>
        <taxon>Micromonosporaceae</taxon>
        <taxon>Micromonospora</taxon>
    </lineage>
</organism>
<proteinExistence type="predicted"/>
<keyword evidence="2" id="KW-1185">Reference proteome</keyword>
<name>A0ABY2DQD9_9ACTN</name>
<dbReference type="Pfam" id="PF07081">
    <property type="entry name" value="DUF1349"/>
    <property type="match status" value="1"/>
</dbReference>
<dbReference type="SUPFAM" id="SSF49899">
    <property type="entry name" value="Concanavalin A-like lectins/glucanases"/>
    <property type="match status" value="1"/>
</dbReference>
<gene>
    <name evidence="1" type="ORF">E1091_03330</name>
</gene>
<dbReference type="PANTHER" id="PTHR35332:SF2">
    <property type="entry name" value="REGULATION OF ENOLASE PROTEIN 1"/>
    <property type="match status" value="1"/>
</dbReference>
<evidence type="ECO:0000313" key="1">
    <source>
        <dbReference type="EMBL" id="TDC01169.1"/>
    </source>
</evidence>
<dbReference type="Proteomes" id="UP000295626">
    <property type="component" value="Unassembled WGS sequence"/>
</dbReference>
<dbReference type="EMBL" id="SMKE01000063">
    <property type="protein sequence ID" value="TDC01169.1"/>
    <property type="molecule type" value="Genomic_DNA"/>
</dbReference>
<accession>A0ABY2DQD9</accession>
<dbReference type="Gene3D" id="2.60.120.200">
    <property type="match status" value="1"/>
</dbReference>
<comment type="caution">
    <text evidence="1">The sequence shown here is derived from an EMBL/GenBank/DDBJ whole genome shotgun (WGS) entry which is preliminary data.</text>
</comment>
<evidence type="ECO:0000313" key="2">
    <source>
        <dbReference type="Proteomes" id="UP000295626"/>
    </source>
</evidence>
<protein>
    <submittedName>
        <fullName evidence="1">DUF1349 domain-containing protein</fullName>
    </submittedName>
</protein>